<evidence type="ECO:0000256" key="2">
    <source>
        <dbReference type="ARBA" id="ARBA00006074"/>
    </source>
</evidence>
<dbReference type="InterPro" id="IPR003106">
    <property type="entry name" value="Leu_zip_homeo"/>
</dbReference>
<dbReference type="GO" id="GO:0000981">
    <property type="term" value="F:DNA-binding transcription factor activity, RNA polymerase II-specific"/>
    <property type="evidence" value="ECO:0007669"/>
    <property type="project" value="InterPro"/>
</dbReference>
<evidence type="ECO:0000259" key="11">
    <source>
        <dbReference type="PROSITE" id="PS50071"/>
    </source>
</evidence>
<organism evidence="12 13">
    <name type="scientific">Apostasia shenzhenica</name>
    <dbReference type="NCBI Taxonomy" id="1088818"/>
    <lineage>
        <taxon>Eukaryota</taxon>
        <taxon>Viridiplantae</taxon>
        <taxon>Streptophyta</taxon>
        <taxon>Embryophyta</taxon>
        <taxon>Tracheophyta</taxon>
        <taxon>Spermatophyta</taxon>
        <taxon>Magnoliopsida</taxon>
        <taxon>Liliopsida</taxon>
        <taxon>Asparagales</taxon>
        <taxon>Orchidaceae</taxon>
        <taxon>Apostasioideae</taxon>
        <taxon>Apostasia</taxon>
    </lineage>
</organism>
<dbReference type="SMART" id="SM00340">
    <property type="entry name" value="HALZ"/>
    <property type="match status" value="1"/>
</dbReference>
<evidence type="ECO:0000256" key="10">
    <source>
        <dbReference type="SAM" id="MobiDB-lite"/>
    </source>
</evidence>
<dbReference type="PROSITE" id="PS50071">
    <property type="entry name" value="HOMEOBOX_2"/>
    <property type="match status" value="1"/>
</dbReference>
<feature type="region of interest" description="Disordered" evidence="10">
    <location>
        <begin position="40"/>
        <end position="88"/>
    </location>
</feature>
<proteinExistence type="inferred from homology"/>
<dbReference type="PANTHER" id="PTHR45714">
    <property type="entry name" value="HOMEOBOX-LEUCINE ZIPPER PROTEIN HAT14"/>
    <property type="match status" value="1"/>
</dbReference>
<evidence type="ECO:0000256" key="9">
    <source>
        <dbReference type="RuleBase" id="RU000682"/>
    </source>
</evidence>
<evidence type="ECO:0000313" key="12">
    <source>
        <dbReference type="EMBL" id="PKA51382.1"/>
    </source>
</evidence>
<name>A0A2I0A761_9ASPA</name>
<dbReference type="EMBL" id="KZ452013">
    <property type="protein sequence ID" value="PKA51382.1"/>
    <property type="molecule type" value="Genomic_DNA"/>
</dbReference>
<dbReference type="InterPro" id="IPR009057">
    <property type="entry name" value="Homeodomain-like_sf"/>
</dbReference>
<dbReference type="InterPro" id="IPR001356">
    <property type="entry name" value="HD"/>
</dbReference>
<keyword evidence="13" id="KW-1185">Reference proteome</keyword>
<evidence type="ECO:0000256" key="8">
    <source>
        <dbReference type="PROSITE-ProRule" id="PRU00108"/>
    </source>
</evidence>
<gene>
    <name evidence="12" type="primary">HOX17</name>
    <name evidence="12" type="ORF">AXF42_Ash002747</name>
</gene>
<dbReference type="SUPFAM" id="SSF46689">
    <property type="entry name" value="Homeodomain-like"/>
    <property type="match status" value="1"/>
</dbReference>
<evidence type="ECO:0000256" key="7">
    <source>
        <dbReference type="ARBA" id="ARBA00023242"/>
    </source>
</evidence>
<feature type="domain" description="Homeobox" evidence="11">
    <location>
        <begin position="79"/>
        <end position="139"/>
    </location>
</feature>
<keyword evidence="7 8" id="KW-0539">Nucleus</keyword>
<accession>A0A2I0A761</accession>
<dbReference type="InterPro" id="IPR000047">
    <property type="entry name" value="HTH_motif"/>
</dbReference>
<keyword evidence="5 8" id="KW-0371">Homeobox</keyword>
<keyword evidence="6" id="KW-0804">Transcription</keyword>
<dbReference type="GO" id="GO:0005634">
    <property type="term" value="C:nucleus"/>
    <property type="evidence" value="ECO:0007669"/>
    <property type="project" value="UniProtKB-SubCell"/>
</dbReference>
<dbReference type="SMART" id="SM00389">
    <property type="entry name" value="HOX"/>
    <property type="match status" value="1"/>
</dbReference>
<keyword evidence="3" id="KW-0805">Transcription regulation</keyword>
<dbReference type="Proteomes" id="UP000236161">
    <property type="component" value="Unassembled WGS sequence"/>
</dbReference>
<reference evidence="12 13" key="1">
    <citation type="journal article" date="2017" name="Nature">
        <title>The Apostasia genome and the evolution of orchids.</title>
        <authorList>
            <person name="Zhang G.Q."/>
            <person name="Liu K.W."/>
            <person name="Li Z."/>
            <person name="Lohaus R."/>
            <person name="Hsiao Y.Y."/>
            <person name="Niu S.C."/>
            <person name="Wang J.Y."/>
            <person name="Lin Y.C."/>
            <person name="Xu Q."/>
            <person name="Chen L.J."/>
            <person name="Yoshida K."/>
            <person name="Fujiwara S."/>
            <person name="Wang Z.W."/>
            <person name="Zhang Y.Q."/>
            <person name="Mitsuda N."/>
            <person name="Wang M."/>
            <person name="Liu G.H."/>
            <person name="Pecoraro L."/>
            <person name="Huang H.X."/>
            <person name="Xiao X.J."/>
            <person name="Lin M."/>
            <person name="Wu X.Y."/>
            <person name="Wu W.L."/>
            <person name="Chen Y.Y."/>
            <person name="Chang S.B."/>
            <person name="Sakamoto S."/>
            <person name="Ohme-Takagi M."/>
            <person name="Yagi M."/>
            <person name="Zeng S.J."/>
            <person name="Shen C.Y."/>
            <person name="Yeh C.M."/>
            <person name="Luo Y.B."/>
            <person name="Tsai W.C."/>
            <person name="Van de Peer Y."/>
            <person name="Liu Z.J."/>
        </authorList>
    </citation>
    <scope>NUCLEOTIDE SEQUENCE [LARGE SCALE GENOMIC DNA]</scope>
    <source>
        <strain evidence="13">cv. Shenzhen</strain>
        <tissue evidence="12">Stem</tissue>
    </source>
</reference>
<dbReference type="AlphaFoldDB" id="A0A2I0A761"/>
<dbReference type="Pfam" id="PF00046">
    <property type="entry name" value="Homeodomain"/>
    <property type="match status" value="1"/>
</dbReference>
<dbReference type="Pfam" id="PF02183">
    <property type="entry name" value="HALZ"/>
    <property type="match status" value="1"/>
</dbReference>
<feature type="compositionally biased region" description="Acidic residues" evidence="10">
    <location>
        <begin position="42"/>
        <end position="52"/>
    </location>
</feature>
<dbReference type="InterPro" id="IPR017970">
    <property type="entry name" value="Homeobox_CS"/>
</dbReference>
<dbReference type="InterPro" id="IPR050762">
    <property type="entry name" value="HD-ZIP_Homeobox_LZ_Class_II"/>
</dbReference>
<dbReference type="CDD" id="cd00086">
    <property type="entry name" value="homeodomain"/>
    <property type="match status" value="1"/>
</dbReference>
<evidence type="ECO:0000256" key="5">
    <source>
        <dbReference type="ARBA" id="ARBA00023155"/>
    </source>
</evidence>
<dbReference type="PROSITE" id="PS00027">
    <property type="entry name" value="HOMEOBOX_1"/>
    <property type="match status" value="1"/>
</dbReference>
<sequence>MGEDLCDTRLGLGIGGGSLGVDVKPAVRLQLWFPPAAKEVEVEVEEEEEEDNVAPMGSSDSEKPEKKKNKKKKGDGDDGGGQRKKLRLTRDQSYVLEDTFRAHNILSSPEKHELAANLGLRPRQVEVWFQNRRARTKLKQTEIDCEFLKKWCGSLSDENKRLTRQLHDLRFHAEVSKIEAIKICSSCQGLKEKK</sequence>
<dbReference type="PRINTS" id="PR00031">
    <property type="entry name" value="HTHREPRESSR"/>
</dbReference>
<evidence type="ECO:0000313" key="13">
    <source>
        <dbReference type="Proteomes" id="UP000236161"/>
    </source>
</evidence>
<dbReference type="GO" id="GO:0043565">
    <property type="term" value="F:sequence-specific DNA binding"/>
    <property type="evidence" value="ECO:0007669"/>
    <property type="project" value="InterPro"/>
</dbReference>
<comment type="subcellular location">
    <subcellularLocation>
        <location evidence="1 8 9">Nucleus</location>
    </subcellularLocation>
</comment>
<keyword evidence="4 8" id="KW-0238">DNA-binding</keyword>
<evidence type="ECO:0000256" key="4">
    <source>
        <dbReference type="ARBA" id="ARBA00023125"/>
    </source>
</evidence>
<comment type="similarity">
    <text evidence="2">Belongs to the HD-ZIP homeobox family. Class II subfamily.</text>
</comment>
<dbReference type="OrthoDB" id="6159439at2759"/>
<evidence type="ECO:0000256" key="3">
    <source>
        <dbReference type="ARBA" id="ARBA00023015"/>
    </source>
</evidence>
<dbReference type="Gene3D" id="1.10.10.60">
    <property type="entry name" value="Homeodomain-like"/>
    <property type="match status" value="1"/>
</dbReference>
<feature type="DNA-binding region" description="Homeobox" evidence="8">
    <location>
        <begin position="81"/>
        <end position="140"/>
    </location>
</feature>
<dbReference type="PANTHER" id="PTHR45714:SF72">
    <property type="entry name" value="HOMEOBOX-LEUCINE ZIPPER PROTEIN HOX26-RELATED"/>
    <property type="match status" value="1"/>
</dbReference>
<evidence type="ECO:0000256" key="1">
    <source>
        <dbReference type="ARBA" id="ARBA00004123"/>
    </source>
</evidence>
<protein>
    <submittedName>
        <fullName evidence="12">Homeobox-leucine zipper protein HOX17</fullName>
    </submittedName>
</protein>
<evidence type="ECO:0000256" key="6">
    <source>
        <dbReference type="ARBA" id="ARBA00023163"/>
    </source>
</evidence>